<organism evidence="1 2">
    <name type="scientific">Cannabis sativa</name>
    <name type="common">Hemp</name>
    <name type="synonym">Marijuana</name>
    <dbReference type="NCBI Taxonomy" id="3483"/>
    <lineage>
        <taxon>Eukaryota</taxon>
        <taxon>Viridiplantae</taxon>
        <taxon>Streptophyta</taxon>
        <taxon>Embryophyta</taxon>
        <taxon>Tracheophyta</taxon>
        <taxon>Spermatophyta</taxon>
        <taxon>Magnoliopsida</taxon>
        <taxon>eudicotyledons</taxon>
        <taxon>Gunneridae</taxon>
        <taxon>Pentapetalae</taxon>
        <taxon>rosids</taxon>
        <taxon>fabids</taxon>
        <taxon>Rosales</taxon>
        <taxon>Cannabaceae</taxon>
        <taxon>Cannabis</taxon>
    </lineage>
</organism>
<evidence type="ECO:0000313" key="2">
    <source>
        <dbReference type="Proteomes" id="UP000596661"/>
    </source>
</evidence>
<dbReference type="EMBL" id="UZAU01000661">
    <property type="status" value="NOT_ANNOTATED_CDS"/>
    <property type="molecule type" value="Genomic_DNA"/>
</dbReference>
<evidence type="ECO:0008006" key="3">
    <source>
        <dbReference type="Google" id="ProtNLM"/>
    </source>
</evidence>
<keyword evidence="2" id="KW-1185">Reference proteome</keyword>
<dbReference type="EnsemblPlants" id="evm.model.07.1334">
    <property type="protein sequence ID" value="cds.evm.model.07.1334"/>
    <property type="gene ID" value="evm.TU.07.1334"/>
</dbReference>
<dbReference type="Gramene" id="evm.model.07.1334">
    <property type="protein sequence ID" value="cds.evm.model.07.1334"/>
    <property type="gene ID" value="evm.TU.07.1334"/>
</dbReference>
<dbReference type="AlphaFoldDB" id="A0A803Q292"/>
<accession>A0A803Q292</accession>
<evidence type="ECO:0000313" key="1">
    <source>
        <dbReference type="EnsemblPlants" id="cds.evm.model.07.1334"/>
    </source>
</evidence>
<proteinExistence type="predicted"/>
<dbReference type="Proteomes" id="UP000596661">
    <property type="component" value="Chromosome 7"/>
</dbReference>
<sequence length="404" mass="44135">MELVNASNVCNKSRCVPFDDATISLTPCDASIKILTTLCLYEKKVAPMTVDERSVKDFVATIWKCLVVVAKFTEDSKNINCFKFGFEHDEDRVWALENGPWLRHQRCGCTLSSPDTVLNNLGIPFPIFGPWLFASSPYVDVFSSEKIVPSQDFSSKVSVAKPKLISSSPVTVECVFGTVNLRVPFSKPLCASRQTLTTTAGLRTSPRTGCLTVWMAKNSFSMRETPIVVSGNGVGFSNLEGEKPSNELPNLEKTILSLEENDSEILNPCDDMAFANGTGRGLFVVGPGPSRGGHYVVGKDFIGLKALDILDGFKTSSSFGQEVNFQLDEGGDIRAKATSNLNKRKLHLLRKGRKEKSRDAKTAIEVCSDNESISASPMSVLLNGRCEQVGTLVEEHGLHPTQEP</sequence>
<protein>
    <recommendedName>
        <fullName evidence="3">DUF4283 domain-containing protein</fullName>
    </recommendedName>
</protein>
<reference evidence="1" key="2">
    <citation type="submission" date="2021-03" db="UniProtKB">
        <authorList>
            <consortium name="EnsemblPlants"/>
        </authorList>
    </citation>
    <scope>IDENTIFICATION</scope>
</reference>
<reference evidence="1" key="1">
    <citation type="submission" date="2018-11" db="EMBL/GenBank/DDBJ databases">
        <authorList>
            <person name="Grassa J C."/>
        </authorList>
    </citation>
    <scope>NUCLEOTIDE SEQUENCE [LARGE SCALE GENOMIC DNA]</scope>
</reference>
<name>A0A803Q292_CANSA</name>